<dbReference type="Pfam" id="PF00248">
    <property type="entry name" value="Aldo_ket_red"/>
    <property type="match status" value="1"/>
</dbReference>
<dbReference type="PANTHER" id="PTHR43364:SF18">
    <property type="entry name" value="OXIDOREDUCTASE"/>
    <property type="match status" value="1"/>
</dbReference>
<dbReference type="PRINTS" id="PR00069">
    <property type="entry name" value="ALDKETRDTASE"/>
</dbReference>
<dbReference type="PANTHER" id="PTHR43364">
    <property type="entry name" value="NADH-SPECIFIC METHYLGLYOXAL REDUCTASE-RELATED"/>
    <property type="match status" value="1"/>
</dbReference>
<dbReference type="GO" id="GO:0016491">
    <property type="term" value="F:oxidoreductase activity"/>
    <property type="evidence" value="ECO:0007669"/>
    <property type="project" value="UniProtKB-KW"/>
</dbReference>
<gene>
    <name evidence="3" type="ORF">C1I63_02990</name>
</gene>
<dbReference type="AlphaFoldDB" id="A0A2T4UQV3"/>
<evidence type="ECO:0000313" key="3">
    <source>
        <dbReference type="EMBL" id="PTL71904.1"/>
    </source>
</evidence>
<dbReference type="GO" id="GO:0005829">
    <property type="term" value="C:cytosol"/>
    <property type="evidence" value="ECO:0007669"/>
    <property type="project" value="TreeGrafter"/>
</dbReference>
<feature type="domain" description="NADP-dependent oxidoreductase" evidence="2">
    <location>
        <begin position="16"/>
        <end position="317"/>
    </location>
</feature>
<organism evidence="3 4">
    <name type="scientific">Rathayibacter caricis DSM 15933</name>
    <dbReference type="NCBI Taxonomy" id="1328867"/>
    <lineage>
        <taxon>Bacteria</taxon>
        <taxon>Bacillati</taxon>
        <taxon>Actinomycetota</taxon>
        <taxon>Actinomycetes</taxon>
        <taxon>Micrococcales</taxon>
        <taxon>Microbacteriaceae</taxon>
        <taxon>Rathayibacter</taxon>
    </lineage>
</organism>
<dbReference type="Proteomes" id="UP000241085">
    <property type="component" value="Unassembled WGS sequence"/>
</dbReference>
<comment type="caution">
    <text evidence="3">The sequence shown here is derived from an EMBL/GenBank/DDBJ whole genome shotgun (WGS) entry which is preliminary data.</text>
</comment>
<proteinExistence type="predicted"/>
<dbReference type="SUPFAM" id="SSF51430">
    <property type="entry name" value="NAD(P)-linked oxidoreductase"/>
    <property type="match status" value="1"/>
</dbReference>
<reference evidence="3 4" key="1">
    <citation type="submission" date="2018-03" db="EMBL/GenBank/DDBJ databases">
        <title>Bacteriophage NCPPB3778 and a type I-E CRISPR drive the evolution of the US Biological Select Agent, Rathayibacter toxicus.</title>
        <authorList>
            <person name="Davis E.W.II."/>
            <person name="Tabima J.F."/>
            <person name="Weisberg A.J."/>
            <person name="Dantas Lopes L."/>
            <person name="Wiseman M.S."/>
            <person name="Wiseman M.S."/>
            <person name="Pupko T."/>
            <person name="Belcher M.S."/>
            <person name="Sechler A.J."/>
            <person name="Tancos M.A."/>
            <person name="Schroeder B.K."/>
            <person name="Murray T.D."/>
            <person name="Luster D.G."/>
            <person name="Schneider W.L."/>
            <person name="Rogers E."/>
            <person name="Andreote F.D."/>
            <person name="Grunwald N.J."/>
            <person name="Putnam M.L."/>
            <person name="Chang J.H."/>
        </authorList>
    </citation>
    <scope>NUCLEOTIDE SEQUENCE [LARGE SCALE GENOMIC DNA]</scope>
    <source>
        <strain evidence="3 4">DSM 15933</strain>
    </source>
</reference>
<dbReference type="InterPro" id="IPR020471">
    <property type="entry name" value="AKR"/>
</dbReference>
<evidence type="ECO:0000256" key="1">
    <source>
        <dbReference type="ARBA" id="ARBA00023002"/>
    </source>
</evidence>
<keyword evidence="4" id="KW-1185">Reference proteome</keyword>
<dbReference type="CDD" id="cd19091">
    <property type="entry name" value="AKR_PsAKR"/>
    <property type="match status" value="1"/>
</dbReference>
<dbReference type="FunFam" id="3.20.20.100:FF:000004">
    <property type="entry name" value="Oxidoreductase, aldo/keto reductase"/>
    <property type="match status" value="1"/>
</dbReference>
<evidence type="ECO:0000259" key="2">
    <source>
        <dbReference type="Pfam" id="PF00248"/>
    </source>
</evidence>
<dbReference type="InterPro" id="IPR036812">
    <property type="entry name" value="NAD(P)_OxRdtase_dom_sf"/>
</dbReference>
<dbReference type="Gene3D" id="3.20.20.100">
    <property type="entry name" value="NADP-dependent oxidoreductase domain"/>
    <property type="match status" value="1"/>
</dbReference>
<protein>
    <submittedName>
        <fullName evidence="3">Aldo/keto reductase</fullName>
    </submittedName>
</protein>
<sequence>MQYRTLGRSGLKVSTVTFGTMTFGGKGVFAATGSTGVDEARRLLDVALDRGVNLLDTANVYSNGVSEEVLGEALKGRRDRTLIASKVRGPMGDGPNDAGLSRHHIIAQCEGSLRRLGTDHLDLYQVHEWDGQTPLEETLSALDSLLQAGKIRYVGSSNYAGWQLSKALGVSKDNGWSPFISQQIHYTLQAREAEYELLPLAQDAGVGVLVWSPLAGGLLSGKHRRNQAAPEDSRMLAGWDEPPIRDEDALYDIVDVLVRIGETHGVSAAQVALAWLLTRPAVSSLVVGARTEAQLTDNLAAAELELTSQDLLDLDAVSAPPLIYPYWHHAKSAADRLGPFDLVANEALARHRP</sequence>
<dbReference type="EMBL" id="PZPL01000001">
    <property type="protein sequence ID" value="PTL71904.1"/>
    <property type="molecule type" value="Genomic_DNA"/>
</dbReference>
<dbReference type="RefSeq" id="WP_107573714.1">
    <property type="nucleotide sequence ID" value="NZ_PZPL01000001.1"/>
</dbReference>
<accession>A0A2T4UQV3</accession>
<dbReference type="InterPro" id="IPR050523">
    <property type="entry name" value="AKR_Detox_Biosynth"/>
</dbReference>
<dbReference type="InterPro" id="IPR023210">
    <property type="entry name" value="NADP_OxRdtase_dom"/>
</dbReference>
<evidence type="ECO:0000313" key="4">
    <source>
        <dbReference type="Proteomes" id="UP000241085"/>
    </source>
</evidence>
<keyword evidence="1" id="KW-0560">Oxidoreductase</keyword>
<name>A0A2T4UQV3_9MICO</name>